<reference evidence="1 2" key="1">
    <citation type="submission" date="2021-08" db="EMBL/GenBank/DDBJ databases">
        <title>WGS assembly of Ceratopteris richardii.</title>
        <authorList>
            <person name="Marchant D.B."/>
            <person name="Chen G."/>
            <person name="Jenkins J."/>
            <person name="Shu S."/>
            <person name="Leebens-Mack J."/>
            <person name="Grimwood J."/>
            <person name="Schmutz J."/>
            <person name="Soltis P."/>
            <person name="Soltis D."/>
            <person name="Chen Z.-H."/>
        </authorList>
    </citation>
    <scope>NUCLEOTIDE SEQUENCE [LARGE SCALE GENOMIC DNA]</scope>
    <source>
        <strain evidence="1">Whitten #5841</strain>
        <tissue evidence="1">Leaf</tissue>
    </source>
</reference>
<name>A0A8T2RFL3_CERRI</name>
<dbReference type="PANTHER" id="PTHR47481">
    <property type="match status" value="1"/>
</dbReference>
<dbReference type="OrthoDB" id="8039827at2759"/>
<gene>
    <name evidence="1" type="ORF">KP509_27G004700</name>
</gene>
<protein>
    <submittedName>
        <fullName evidence="1">Uncharacterized protein</fullName>
    </submittedName>
</protein>
<dbReference type="EMBL" id="CM035432">
    <property type="protein sequence ID" value="KAH7294527.1"/>
    <property type="molecule type" value="Genomic_DNA"/>
</dbReference>
<evidence type="ECO:0000313" key="2">
    <source>
        <dbReference type="Proteomes" id="UP000825935"/>
    </source>
</evidence>
<accession>A0A8T2RFL3</accession>
<comment type="caution">
    <text evidence="1">The sequence shown here is derived from an EMBL/GenBank/DDBJ whole genome shotgun (WGS) entry which is preliminary data.</text>
</comment>
<dbReference type="AlphaFoldDB" id="A0A8T2RFL3"/>
<dbReference type="Proteomes" id="UP000825935">
    <property type="component" value="Chromosome 27"/>
</dbReference>
<sequence>MPNIDGMSQLMSDKLEKNKFHAWRFRMMNFLMGKGYWKYIEGENEKAPQLPERNQTADQLRAYEEWNQGARTIMYYLCVSIHDSIIGHVQDAKTSKEAWNSLKKSMSVSDYTLKIKSICESFASIGVNVDGDDKVDVCLRGLGAGYKQFRTSIHKFC</sequence>
<organism evidence="1 2">
    <name type="scientific">Ceratopteris richardii</name>
    <name type="common">Triangle waterfern</name>
    <dbReference type="NCBI Taxonomy" id="49495"/>
    <lineage>
        <taxon>Eukaryota</taxon>
        <taxon>Viridiplantae</taxon>
        <taxon>Streptophyta</taxon>
        <taxon>Embryophyta</taxon>
        <taxon>Tracheophyta</taxon>
        <taxon>Polypodiopsida</taxon>
        <taxon>Polypodiidae</taxon>
        <taxon>Polypodiales</taxon>
        <taxon>Pteridineae</taxon>
        <taxon>Pteridaceae</taxon>
        <taxon>Parkerioideae</taxon>
        <taxon>Ceratopteris</taxon>
    </lineage>
</organism>
<evidence type="ECO:0000313" key="1">
    <source>
        <dbReference type="EMBL" id="KAH7294527.1"/>
    </source>
</evidence>
<dbReference type="Pfam" id="PF14223">
    <property type="entry name" value="Retrotran_gag_2"/>
    <property type="match status" value="1"/>
</dbReference>
<keyword evidence="2" id="KW-1185">Reference proteome</keyword>
<proteinExistence type="predicted"/>
<dbReference type="PANTHER" id="PTHR47481:SF14">
    <property type="entry name" value="RETROTRANSPOSON COPIA-LIKE N-TERMINAL DOMAIN-CONTAINING PROTEIN"/>
    <property type="match status" value="1"/>
</dbReference>